<dbReference type="EMBL" id="CAADEY010000148">
    <property type="protein sequence ID" value="VFJ66461.1"/>
    <property type="molecule type" value="Genomic_DNA"/>
</dbReference>
<reference evidence="1" key="1">
    <citation type="submission" date="2019-02" db="EMBL/GenBank/DDBJ databases">
        <authorList>
            <person name="Gruber-Vodicka R. H."/>
            <person name="Seah K. B. B."/>
        </authorList>
    </citation>
    <scope>NUCLEOTIDE SEQUENCE</scope>
    <source>
        <strain evidence="1">BECK_DK161</strain>
    </source>
</reference>
<accession>A0A450TH35</accession>
<dbReference type="AlphaFoldDB" id="A0A450TH35"/>
<gene>
    <name evidence="1" type="ORF">BECKDK2373C_GA0170839_11484</name>
</gene>
<sequence>MKDRLLSGYRKNGVSERLPRKDAVFSVRETLLSEGSADSIFRQCLLDAKRFIDANSVSDLLHWAFGGERNRKVVRESVHDFLHVGFISPHRDLDDMAGLSEQVGFSSGFSTVTSAVVSRELGYLEGGGNVPTSLFTAKLGSWDENTNYVEVFLPDAPAPRIREWVNDEVGTHVGLILKAPSALPGIRAAFHDERFQVAPFMGEEGIRSPGKAASVIYYERPYGVGKFRVEIFCPYEG</sequence>
<proteinExistence type="predicted"/>
<protein>
    <submittedName>
        <fullName evidence="1">Uncharacterized protein</fullName>
    </submittedName>
</protein>
<evidence type="ECO:0000313" key="1">
    <source>
        <dbReference type="EMBL" id="VFJ66461.1"/>
    </source>
</evidence>
<name>A0A450TH35_9GAMM</name>
<organism evidence="1">
    <name type="scientific">Candidatus Kentrum sp. DK</name>
    <dbReference type="NCBI Taxonomy" id="2126562"/>
    <lineage>
        <taxon>Bacteria</taxon>
        <taxon>Pseudomonadati</taxon>
        <taxon>Pseudomonadota</taxon>
        <taxon>Gammaproteobacteria</taxon>
        <taxon>Candidatus Kentrum</taxon>
    </lineage>
</organism>